<accession>A0A427ABJ9</accession>
<name>A0A427ABJ9_ENSVE</name>
<proteinExistence type="predicted"/>
<dbReference type="Proteomes" id="UP000287651">
    <property type="component" value="Unassembled WGS sequence"/>
</dbReference>
<gene>
    <name evidence="1" type="ORF">B296_00002111</name>
</gene>
<protein>
    <submittedName>
        <fullName evidence="1">Uncharacterized protein</fullName>
    </submittedName>
</protein>
<dbReference type="EMBL" id="AMZH03003039">
    <property type="protein sequence ID" value="RRT73618.1"/>
    <property type="molecule type" value="Genomic_DNA"/>
</dbReference>
<reference evidence="1 2" key="1">
    <citation type="journal article" date="2014" name="Agronomy (Basel)">
        <title>A Draft Genome Sequence for Ensete ventricosum, the Drought-Tolerant Tree Against Hunger.</title>
        <authorList>
            <person name="Harrison J."/>
            <person name="Moore K.A."/>
            <person name="Paszkiewicz K."/>
            <person name="Jones T."/>
            <person name="Grant M."/>
            <person name="Ambacheew D."/>
            <person name="Muzemil S."/>
            <person name="Studholme D.J."/>
        </authorList>
    </citation>
    <scope>NUCLEOTIDE SEQUENCE [LARGE SCALE GENOMIC DNA]</scope>
</reference>
<sequence>MRWLLKLFKGTDGGVSNGDHSSVTGGENSLHKPVKPVVKILSHFYHQNDQSKGENEDLDHAIALSLAEDAKKPNGRFNYLES</sequence>
<comment type="caution">
    <text evidence="1">The sequence shown here is derived from an EMBL/GenBank/DDBJ whole genome shotgun (WGS) entry which is preliminary data.</text>
</comment>
<evidence type="ECO:0000313" key="1">
    <source>
        <dbReference type="EMBL" id="RRT73618.1"/>
    </source>
</evidence>
<evidence type="ECO:0000313" key="2">
    <source>
        <dbReference type="Proteomes" id="UP000287651"/>
    </source>
</evidence>
<dbReference type="AlphaFoldDB" id="A0A427ABJ9"/>
<organism evidence="1 2">
    <name type="scientific">Ensete ventricosum</name>
    <name type="common">Abyssinian banana</name>
    <name type="synonym">Musa ensete</name>
    <dbReference type="NCBI Taxonomy" id="4639"/>
    <lineage>
        <taxon>Eukaryota</taxon>
        <taxon>Viridiplantae</taxon>
        <taxon>Streptophyta</taxon>
        <taxon>Embryophyta</taxon>
        <taxon>Tracheophyta</taxon>
        <taxon>Spermatophyta</taxon>
        <taxon>Magnoliopsida</taxon>
        <taxon>Liliopsida</taxon>
        <taxon>Zingiberales</taxon>
        <taxon>Musaceae</taxon>
        <taxon>Ensete</taxon>
    </lineage>
</organism>